<dbReference type="InterPro" id="IPR001763">
    <property type="entry name" value="Rhodanese-like_dom"/>
</dbReference>
<accession>A0ABS4DFM6</accession>
<dbReference type="Proteomes" id="UP001193081">
    <property type="component" value="Unassembled WGS sequence"/>
</dbReference>
<feature type="signal peptide" evidence="1">
    <location>
        <begin position="1"/>
        <end position="25"/>
    </location>
</feature>
<dbReference type="SUPFAM" id="SSF52821">
    <property type="entry name" value="Rhodanese/Cell cycle control phosphatase"/>
    <property type="match status" value="1"/>
</dbReference>
<dbReference type="Gene3D" id="3.40.250.10">
    <property type="entry name" value="Rhodanese-like domain"/>
    <property type="match status" value="1"/>
</dbReference>
<protein>
    <submittedName>
        <fullName evidence="3">Rhodanese-like domain-containing protein</fullName>
    </submittedName>
</protein>
<dbReference type="PANTHER" id="PTHR43031:SF1">
    <property type="entry name" value="PYRIDINE NUCLEOTIDE-DISULPHIDE OXIDOREDUCTASE"/>
    <property type="match status" value="1"/>
</dbReference>
<evidence type="ECO:0000256" key="1">
    <source>
        <dbReference type="SAM" id="SignalP"/>
    </source>
</evidence>
<keyword evidence="4" id="KW-1185">Reference proteome</keyword>
<gene>
    <name evidence="3" type="ORF">EYB53_021240</name>
</gene>
<evidence type="ECO:0000313" key="3">
    <source>
        <dbReference type="EMBL" id="MBP1468249.1"/>
    </source>
</evidence>
<comment type="caution">
    <text evidence="3">The sequence shown here is derived from an EMBL/GenBank/DDBJ whole genome shotgun (WGS) entry which is preliminary data.</text>
</comment>
<feature type="chain" id="PRO_5045088695" evidence="1">
    <location>
        <begin position="26"/>
        <end position="138"/>
    </location>
</feature>
<dbReference type="Pfam" id="PF00581">
    <property type="entry name" value="Rhodanese"/>
    <property type="match status" value="1"/>
</dbReference>
<evidence type="ECO:0000259" key="2">
    <source>
        <dbReference type="PROSITE" id="PS50206"/>
    </source>
</evidence>
<reference evidence="3 4" key="1">
    <citation type="submission" date="2021-03" db="EMBL/GenBank/DDBJ databases">
        <authorList>
            <person name="Grouzdev D.S."/>
        </authorList>
    </citation>
    <scope>NUCLEOTIDE SEQUENCE [LARGE SCALE GENOMIC DNA]</scope>
    <source>
        <strain evidence="3 4">M50-1</strain>
    </source>
</reference>
<dbReference type="EMBL" id="SIJK02000061">
    <property type="protein sequence ID" value="MBP1468249.1"/>
    <property type="molecule type" value="Genomic_DNA"/>
</dbReference>
<dbReference type="PANTHER" id="PTHR43031">
    <property type="entry name" value="FAD-DEPENDENT OXIDOREDUCTASE"/>
    <property type="match status" value="1"/>
</dbReference>
<name>A0ABS4DFM6_9CHLR</name>
<dbReference type="InterPro" id="IPR050229">
    <property type="entry name" value="GlpE_sulfurtransferase"/>
</dbReference>
<organism evidence="3 4">
    <name type="scientific">Candidatus Chloroploca mongolica</name>
    <dbReference type="NCBI Taxonomy" id="2528176"/>
    <lineage>
        <taxon>Bacteria</taxon>
        <taxon>Bacillati</taxon>
        <taxon>Chloroflexota</taxon>
        <taxon>Chloroflexia</taxon>
        <taxon>Chloroflexales</taxon>
        <taxon>Chloroflexineae</taxon>
        <taxon>Oscillochloridaceae</taxon>
        <taxon>Candidatus Chloroploca</taxon>
    </lineage>
</organism>
<proteinExistence type="predicted"/>
<feature type="domain" description="Rhodanese" evidence="2">
    <location>
        <begin position="49"/>
        <end position="138"/>
    </location>
</feature>
<keyword evidence="1" id="KW-0732">Signal</keyword>
<sequence>MLLFFALLAAFGLAGCGATTTPAAAPPPAAQVPQVAEISVQQLKTSLDAGNPIFLLDVRTPAEFAGDGHIPGSVLIPVEELASRMAEVPSDQPIACVCRSGNRSLTACNMLAANGFDVELYSMAGGMRAWIAAGFPYE</sequence>
<dbReference type="InterPro" id="IPR036873">
    <property type="entry name" value="Rhodanese-like_dom_sf"/>
</dbReference>
<dbReference type="CDD" id="cd00158">
    <property type="entry name" value="RHOD"/>
    <property type="match status" value="1"/>
</dbReference>
<dbReference type="PROSITE" id="PS50206">
    <property type="entry name" value="RHODANESE_3"/>
    <property type="match status" value="1"/>
</dbReference>
<dbReference type="SMART" id="SM00450">
    <property type="entry name" value="RHOD"/>
    <property type="match status" value="1"/>
</dbReference>
<evidence type="ECO:0000313" key="4">
    <source>
        <dbReference type="Proteomes" id="UP001193081"/>
    </source>
</evidence>